<evidence type="ECO:0000256" key="4">
    <source>
        <dbReference type="ARBA" id="ARBA00022989"/>
    </source>
</evidence>
<keyword evidence="5 7" id="KW-0472">Membrane</keyword>
<dbReference type="PANTHER" id="PTHR23511:SF4">
    <property type="entry name" value="MAJOR FACILITATOR SUPERFAMILY (MFS) PROFILE DOMAIN-CONTAINING PROTEIN"/>
    <property type="match status" value="1"/>
</dbReference>
<feature type="transmembrane region" description="Helical" evidence="7">
    <location>
        <begin position="75"/>
        <end position="96"/>
    </location>
</feature>
<dbReference type="Pfam" id="PF07690">
    <property type="entry name" value="MFS_1"/>
    <property type="match status" value="1"/>
</dbReference>
<dbReference type="PANTHER" id="PTHR23511">
    <property type="entry name" value="SYNAPTIC VESICLE GLYCOPROTEIN 2"/>
    <property type="match status" value="1"/>
</dbReference>
<organism evidence="9 10">
    <name type="scientific">Colletotrichum karsti</name>
    <dbReference type="NCBI Taxonomy" id="1095194"/>
    <lineage>
        <taxon>Eukaryota</taxon>
        <taxon>Fungi</taxon>
        <taxon>Dikarya</taxon>
        <taxon>Ascomycota</taxon>
        <taxon>Pezizomycotina</taxon>
        <taxon>Sordariomycetes</taxon>
        <taxon>Hypocreomycetidae</taxon>
        <taxon>Glomerellales</taxon>
        <taxon>Glomerellaceae</taxon>
        <taxon>Colletotrichum</taxon>
        <taxon>Colletotrichum boninense species complex</taxon>
    </lineage>
</organism>
<dbReference type="InterPro" id="IPR036259">
    <property type="entry name" value="MFS_trans_sf"/>
</dbReference>
<protein>
    <submittedName>
        <fullName evidence="9">Major facilitator superfamily transporter</fullName>
    </submittedName>
</protein>
<feature type="transmembrane region" description="Helical" evidence="7">
    <location>
        <begin position="140"/>
        <end position="158"/>
    </location>
</feature>
<keyword evidence="3 7" id="KW-0812">Transmembrane</keyword>
<dbReference type="InterPro" id="IPR020846">
    <property type="entry name" value="MFS_dom"/>
</dbReference>
<name>A0A9P6LET8_9PEZI</name>
<dbReference type="RefSeq" id="XP_038739912.1">
    <property type="nucleotide sequence ID" value="XM_038894832.1"/>
</dbReference>
<evidence type="ECO:0000256" key="6">
    <source>
        <dbReference type="SAM" id="MobiDB-lite"/>
    </source>
</evidence>
<feature type="transmembrane region" description="Helical" evidence="7">
    <location>
        <begin position="202"/>
        <end position="221"/>
    </location>
</feature>
<feature type="transmembrane region" description="Helical" evidence="7">
    <location>
        <begin position="440"/>
        <end position="460"/>
    </location>
</feature>
<feature type="transmembrane region" description="Helical" evidence="7">
    <location>
        <begin position="241"/>
        <end position="263"/>
    </location>
</feature>
<keyword evidence="10" id="KW-1185">Reference proteome</keyword>
<feature type="region of interest" description="Disordered" evidence="6">
    <location>
        <begin position="1"/>
        <end position="36"/>
    </location>
</feature>
<gene>
    <name evidence="9" type="ORF">CkaCkLH20_12118</name>
</gene>
<dbReference type="GO" id="GO:0022857">
    <property type="term" value="F:transmembrane transporter activity"/>
    <property type="evidence" value="ECO:0007669"/>
    <property type="project" value="InterPro"/>
</dbReference>
<dbReference type="GO" id="GO:0016020">
    <property type="term" value="C:membrane"/>
    <property type="evidence" value="ECO:0007669"/>
    <property type="project" value="UniProtKB-SubCell"/>
</dbReference>
<dbReference type="OrthoDB" id="3936150at2759"/>
<feature type="transmembrane region" description="Helical" evidence="7">
    <location>
        <begin position="480"/>
        <end position="499"/>
    </location>
</feature>
<feature type="transmembrane region" description="Helical" evidence="7">
    <location>
        <begin position="116"/>
        <end position="133"/>
    </location>
</feature>
<evidence type="ECO:0000256" key="1">
    <source>
        <dbReference type="ARBA" id="ARBA00004141"/>
    </source>
</evidence>
<evidence type="ECO:0000313" key="9">
    <source>
        <dbReference type="EMBL" id="KAF9870451.1"/>
    </source>
</evidence>
<evidence type="ECO:0000256" key="7">
    <source>
        <dbReference type="SAM" id="Phobius"/>
    </source>
</evidence>
<keyword evidence="2" id="KW-0813">Transport</keyword>
<accession>A0A9P6LET8</accession>
<dbReference type="AlphaFoldDB" id="A0A9P6LET8"/>
<dbReference type="CDD" id="cd17316">
    <property type="entry name" value="MFS_SV2_like"/>
    <property type="match status" value="1"/>
</dbReference>
<proteinExistence type="predicted"/>
<dbReference type="Proteomes" id="UP000781932">
    <property type="component" value="Unassembled WGS sequence"/>
</dbReference>
<dbReference type="SUPFAM" id="SSF103473">
    <property type="entry name" value="MFS general substrate transporter"/>
    <property type="match status" value="1"/>
</dbReference>
<evidence type="ECO:0000313" key="10">
    <source>
        <dbReference type="Proteomes" id="UP000781932"/>
    </source>
</evidence>
<comment type="caution">
    <text evidence="9">The sequence shown here is derived from an EMBL/GenBank/DDBJ whole genome shotgun (WGS) entry which is preliminary data.</text>
</comment>
<dbReference type="PROSITE" id="PS50850">
    <property type="entry name" value="MFS"/>
    <property type="match status" value="1"/>
</dbReference>
<feature type="transmembrane region" description="Helical" evidence="7">
    <location>
        <begin position="345"/>
        <end position="365"/>
    </location>
</feature>
<comment type="subcellular location">
    <subcellularLocation>
        <location evidence="1">Membrane</location>
        <topology evidence="1">Multi-pass membrane protein</topology>
    </subcellularLocation>
</comment>
<evidence type="ECO:0000259" key="8">
    <source>
        <dbReference type="PROSITE" id="PS50850"/>
    </source>
</evidence>
<reference evidence="9" key="2">
    <citation type="submission" date="2020-11" db="EMBL/GenBank/DDBJ databases">
        <title>Whole genome sequencing of Colletotrichum sp.</title>
        <authorList>
            <person name="Li H."/>
        </authorList>
    </citation>
    <scope>NUCLEOTIDE SEQUENCE</scope>
    <source>
        <strain evidence="9">CkLH20</strain>
    </source>
</reference>
<dbReference type="EMBL" id="JAATWM020000054">
    <property type="protein sequence ID" value="KAF9870451.1"/>
    <property type="molecule type" value="Genomic_DNA"/>
</dbReference>
<dbReference type="Gene3D" id="1.20.1250.20">
    <property type="entry name" value="MFS general substrate transporter like domains"/>
    <property type="match status" value="1"/>
</dbReference>
<keyword evidence="4 7" id="KW-1133">Transmembrane helix</keyword>
<feature type="transmembrane region" description="Helical" evidence="7">
    <location>
        <begin position="414"/>
        <end position="433"/>
    </location>
</feature>
<feature type="domain" description="Major facilitator superfamily (MFS) profile" evidence="8">
    <location>
        <begin position="75"/>
        <end position="547"/>
    </location>
</feature>
<evidence type="ECO:0000256" key="3">
    <source>
        <dbReference type="ARBA" id="ARBA00022692"/>
    </source>
</evidence>
<sequence length="620" mass="67723">MYETFSPAAMKDPSVQKKAAESDAPAPGFDAEDSSISSAKDILENEGEDPVLARKMHLVNDANDEIGWTPFHWKLFVLNGFGYAVDSLIALVQSVTNTGAFLELASPSSYANTGTISLYVGLLIGALFWGFGADIIGRRIAFNVTLLITSLATIVSGASPNLPAWGFFIALSAFGAGGNLVLDPTVFLEFLPSNKQWTVTALALWWGLGQAVTGFIAWGFLTQERWNCTEGQTCNWSNNAGWRYVSFTAGAFVFVASILRVTVMRLQETPKYLLSVGRDADLVRNYQKLAQKYSRSCSLTLEKLEACGQIKSAGQKRNTVAFVGRELVAHVKGLFLTKKMSLSTAMVWLSWTLIGLAYPLFYVFLPSYLATRVPDSKETPFETWRNYTLTNISGIPGPIIAGYLANLPAVGRKYTMVIGALISMALFFGYTAVSTAEQNVGISCAIACGINIYYGTLYAYTVEVFPYIAGLQVFNMLLPSLKSITTLGLAFYATISLAVPKVQLGTEVQNLYEGDTNPEPDFVPRPVPNALVAAAAVPAGLRMAGRREMAVHFRHLGMAVHPRPLGTAVHHHRLQTAVHHRRLRTAVLPRRLRTAVLLGPQTAALPVLPDAHPNRRHKRH</sequence>
<reference evidence="9" key="1">
    <citation type="submission" date="2020-03" db="EMBL/GenBank/DDBJ databases">
        <authorList>
            <person name="He L."/>
        </authorList>
    </citation>
    <scope>NUCLEOTIDE SEQUENCE</scope>
    <source>
        <strain evidence="9">CkLH20</strain>
    </source>
</reference>
<evidence type="ECO:0000256" key="2">
    <source>
        <dbReference type="ARBA" id="ARBA00022448"/>
    </source>
</evidence>
<dbReference type="GeneID" id="62167906"/>
<dbReference type="InterPro" id="IPR011701">
    <property type="entry name" value="MFS"/>
</dbReference>
<evidence type="ECO:0000256" key="5">
    <source>
        <dbReference type="ARBA" id="ARBA00023136"/>
    </source>
</evidence>